<keyword evidence="2" id="KW-1185">Reference proteome</keyword>
<protein>
    <submittedName>
        <fullName evidence="1">Uncharacterized protein</fullName>
    </submittedName>
</protein>
<gene>
    <name evidence="1" type="ORF">FB550_10322</name>
</gene>
<dbReference type="EMBL" id="VIVN01000003">
    <property type="protein sequence ID" value="TWE04848.1"/>
    <property type="molecule type" value="Genomic_DNA"/>
</dbReference>
<name>A0A561DNC1_9BACI</name>
<evidence type="ECO:0000313" key="1">
    <source>
        <dbReference type="EMBL" id="TWE04848.1"/>
    </source>
</evidence>
<reference evidence="1 2" key="1">
    <citation type="submission" date="2019-06" db="EMBL/GenBank/DDBJ databases">
        <title>Sorghum-associated microbial communities from plants grown in Nebraska, USA.</title>
        <authorList>
            <person name="Schachtman D."/>
        </authorList>
    </citation>
    <scope>NUCLEOTIDE SEQUENCE [LARGE SCALE GENOMIC DNA]</scope>
    <source>
        <strain evidence="1 2">2482</strain>
    </source>
</reference>
<accession>A0A561DNC1</accession>
<organism evidence="1 2">
    <name type="scientific">Neobacillus bataviensis</name>
    <dbReference type="NCBI Taxonomy" id="220685"/>
    <lineage>
        <taxon>Bacteria</taxon>
        <taxon>Bacillati</taxon>
        <taxon>Bacillota</taxon>
        <taxon>Bacilli</taxon>
        <taxon>Bacillales</taxon>
        <taxon>Bacillaceae</taxon>
        <taxon>Neobacillus</taxon>
    </lineage>
</organism>
<proteinExistence type="predicted"/>
<comment type="caution">
    <text evidence="1">The sequence shown here is derived from an EMBL/GenBank/DDBJ whole genome shotgun (WGS) entry which is preliminary data.</text>
</comment>
<dbReference type="AlphaFoldDB" id="A0A561DNC1"/>
<evidence type="ECO:0000313" key="2">
    <source>
        <dbReference type="Proteomes" id="UP000319671"/>
    </source>
</evidence>
<dbReference type="Proteomes" id="UP000319671">
    <property type="component" value="Unassembled WGS sequence"/>
</dbReference>
<sequence length="193" mass="21521">MRYGTPFLIGSCRQKAVTASYSYPHGAFMRTKNCYHGLFLSSWRFHADKKLLPRAILVLMALSCGQKNATTGYSCPHGAFMRTKNCYHGLFLSSWSLNTDKKLLPQAILVLMEPSYGQKTVAPAIPVLMILSCGQIPVDTGISCPHELKFCRNNLDSGQAIVSKFCTPPITKKLLIFNYIYDMISLYQHKGGS</sequence>